<dbReference type="InterPro" id="IPR001940">
    <property type="entry name" value="Peptidase_S1C"/>
</dbReference>
<feature type="signal peptide" evidence="4">
    <location>
        <begin position="1"/>
        <end position="20"/>
    </location>
</feature>
<dbReference type="Proteomes" id="UP001374893">
    <property type="component" value="Chromosome"/>
</dbReference>
<evidence type="ECO:0000256" key="1">
    <source>
        <dbReference type="ARBA" id="ARBA00010541"/>
    </source>
</evidence>
<keyword evidence="4" id="KW-0732">Signal</keyword>
<dbReference type="InterPro" id="IPR036034">
    <property type="entry name" value="PDZ_sf"/>
</dbReference>
<feature type="chain" id="PRO_5045238862" evidence="4">
    <location>
        <begin position="21"/>
        <end position="327"/>
    </location>
</feature>
<evidence type="ECO:0000256" key="3">
    <source>
        <dbReference type="ARBA" id="ARBA00022801"/>
    </source>
</evidence>
<organism evidence="6 7">
    <name type="scientific">Haloferula helveola</name>
    <dbReference type="NCBI Taxonomy" id="490095"/>
    <lineage>
        <taxon>Bacteria</taxon>
        <taxon>Pseudomonadati</taxon>
        <taxon>Verrucomicrobiota</taxon>
        <taxon>Verrucomicrobiia</taxon>
        <taxon>Verrucomicrobiales</taxon>
        <taxon>Verrucomicrobiaceae</taxon>
        <taxon>Haloferula</taxon>
    </lineage>
</organism>
<dbReference type="Pfam" id="PF13180">
    <property type="entry name" value="PDZ_2"/>
    <property type="match status" value="1"/>
</dbReference>
<dbReference type="InterPro" id="IPR009003">
    <property type="entry name" value="Peptidase_S1_PA"/>
</dbReference>
<dbReference type="GO" id="GO:0008233">
    <property type="term" value="F:peptidase activity"/>
    <property type="evidence" value="ECO:0007669"/>
    <property type="project" value="UniProtKB-KW"/>
</dbReference>
<dbReference type="SUPFAM" id="SSF50156">
    <property type="entry name" value="PDZ domain-like"/>
    <property type="match status" value="1"/>
</dbReference>
<dbReference type="EMBL" id="AP024702">
    <property type="protein sequence ID" value="BCX49976.1"/>
    <property type="molecule type" value="Genomic_DNA"/>
</dbReference>
<evidence type="ECO:0000313" key="6">
    <source>
        <dbReference type="EMBL" id="BCX49976.1"/>
    </source>
</evidence>
<evidence type="ECO:0000313" key="7">
    <source>
        <dbReference type="Proteomes" id="UP001374893"/>
    </source>
</evidence>
<dbReference type="PRINTS" id="PR00834">
    <property type="entry name" value="PROTEASES2C"/>
</dbReference>
<dbReference type="PANTHER" id="PTHR22939:SF129">
    <property type="entry name" value="SERINE PROTEASE HTRA2, MITOCHONDRIAL"/>
    <property type="match status" value="1"/>
</dbReference>
<dbReference type="SMART" id="SM00228">
    <property type="entry name" value="PDZ"/>
    <property type="match status" value="1"/>
</dbReference>
<accession>A0ABM7RJH0</accession>
<dbReference type="InterPro" id="IPR001478">
    <property type="entry name" value="PDZ"/>
</dbReference>
<gene>
    <name evidence="6" type="ORF">HAHE_38840</name>
</gene>
<proteinExistence type="inferred from homology"/>
<evidence type="ECO:0000259" key="5">
    <source>
        <dbReference type="PROSITE" id="PS50106"/>
    </source>
</evidence>
<sequence>MNRLTLIASLCGLSALPLLAARPEINDKKAPSSRQDLEQIQSLLKQVLPDARKATVCIELGQGSGSGVVVSEDGLILTAAHVTGGVGKEFTVRFEDGRSFKAKSLGLNSETDAAIAKIIDKGSYPFVPIEREDRTRLGDWVFSLGHSGGFDEDRGSVVRLGRIVRVADSTYQSDCNLIGGDSGGPLFDLEGKLIGIHSRVGQRLPENMHVPMREYLSNWDKMMGGEFMGEGPFAKKPEKGKGFLGLAAEKREEGGLRVKKVGRESPAEAAGIKEGDILLKMDGVDLVERDDIKELLKEKAPDDAVSFEMLREGKSETLTLRLGNRDE</sequence>
<keyword evidence="7" id="KW-1185">Reference proteome</keyword>
<dbReference type="PROSITE" id="PS50106">
    <property type="entry name" value="PDZ"/>
    <property type="match status" value="1"/>
</dbReference>
<evidence type="ECO:0000256" key="2">
    <source>
        <dbReference type="ARBA" id="ARBA00022670"/>
    </source>
</evidence>
<keyword evidence="2 6" id="KW-0645">Protease</keyword>
<name>A0ABM7RJH0_9BACT</name>
<evidence type="ECO:0000256" key="4">
    <source>
        <dbReference type="SAM" id="SignalP"/>
    </source>
</evidence>
<comment type="similarity">
    <text evidence="1">Belongs to the peptidase S1C family.</text>
</comment>
<dbReference type="RefSeq" id="WP_338686836.1">
    <property type="nucleotide sequence ID" value="NZ_AP024702.1"/>
</dbReference>
<reference evidence="6 7" key="1">
    <citation type="submission" date="2021-06" db="EMBL/GenBank/DDBJ databases">
        <title>Complete genome of Haloferula helveola possessing various polysaccharide degrading enzymes.</title>
        <authorList>
            <person name="Takami H."/>
            <person name="Huang C."/>
            <person name="Hamasaki K."/>
        </authorList>
    </citation>
    <scope>NUCLEOTIDE SEQUENCE [LARGE SCALE GENOMIC DNA]</scope>
    <source>
        <strain evidence="6 7">CN-1</strain>
    </source>
</reference>
<dbReference type="SUPFAM" id="SSF50494">
    <property type="entry name" value="Trypsin-like serine proteases"/>
    <property type="match status" value="1"/>
</dbReference>
<dbReference type="Gene3D" id="2.40.10.120">
    <property type="match status" value="1"/>
</dbReference>
<feature type="domain" description="PDZ" evidence="5">
    <location>
        <begin position="236"/>
        <end position="298"/>
    </location>
</feature>
<dbReference type="PANTHER" id="PTHR22939">
    <property type="entry name" value="SERINE PROTEASE FAMILY S1C HTRA-RELATED"/>
    <property type="match status" value="1"/>
</dbReference>
<keyword evidence="3" id="KW-0378">Hydrolase</keyword>
<dbReference type="GO" id="GO:0006508">
    <property type="term" value="P:proteolysis"/>
    <property type="evidence" value="ECO:0007669"/>
    <property type="project" value="UniProtKB-KW"/>
</dbReference>
<dbReference type="Gene3D" id="2.30.42.10">
    <property type="match status" value="1"/>
</dbReference>
<dbReference type="Pfam" id="PF13365">
    <property type="entry name" value="Trypsin_2"/>
    <property type="match status" value="1"/>
</dbReference>
<protein>
    <submittedName>
        <fullName evidence="6">Serine protease</fullName>
    </submittedName>
</protein>